<dbReference type="AlphaFoldDB" id="A0A9Q1IPE2"/>
<protein>
    <submittedName>
        <fullName evidence="1">Uncharacterized protein</fullName>
    </submittedName>
</protein>
<organism evidence="1 2">
    <name type="scientific">Synaphobranchus kaupii</name>
    <name type="common">Kaup's arrowtooth eel</name>
    <dbReference type="NCBI Taxonomy" id="118154"/>
    <lineage>
        <taxon>Eukaryota</taxon>
        <taxon>Metazoa</taxon>
        <taxon>Chordata</taxon>
        <taxon>Craniata</taxon>
        <taxon>Vertebrata</taxon>
        <taxon>Euteleostomi</taxon>
        <taxon>Actinopterygii</taxon>
        <taxon>Neopterygii</taxon>
        <taxon>Teleostei</taxon>
        <taxon>Anguilliformes</taxon>
        <taxon>Synaphobranchidae</taxon>
        <taxon>Synaphobranchus</taxon>
    </lineage>
</organism>
<sequence length="121" mass="13317">MNCAFYPCPAPSRPAAGGKRGGEGSGLQRLKCTGVARCRQLPFSLRAYRRPWGDVTAQCSCAVPYSKNKLSSPHKPKVETEQSQGPSACCLLFRVKRYDPCPFRLDLTPYQNQCLSAVFGE</sequence>
<dbReference type="Proteomes" id="UP001152622">
    <property type="component" value="Chromosome 10"/>
</dbReference>
<proteinExistence type="predicted"/>
<dbReference type="EMBL" id="JAINUF010000010">
    <property type="protein sequence ID" value="KAJ8347522.1"/>
    <property type="molecule type" value="Genomic_DNA"/>
</dbReference>
<gene>
    <name evidence="1" type="ORF">SKAU_G00261110</name>
</gene>
<evidence type="ECO:0000313" key="1">
    <source>
        <dbReference type="EMBL" id="KAJ8347522.1"/>
    </source>
</evidence>
<comment type="caution">
    <text evidence="1">The sequence shown here is derived from an EMBL/GenBank/DDBJ whole genome shotgun (WGS) entry which is preliminary data.</text>
</comment>
<accession>A0A9Q1IPE2</accession>
<reference evidence="1" key="1">
    <citation type="journal article" date="2023" name="Science">
        <title>Genome structures resolve the early diversification of teleost fishes.</title>
        <authorList>
            <person name="Parey E."/>
            <person name="Louis A."/>
            <person name="Montfort J."/>
            <person name="Bouchez O."/>
            <person name="Roques C."/>
            <person name="Iampietro C."/>
            <person name="Lluch J."/>
            <person name="Castinel A."/>
            <person name="Donnadieu C."/>
            <person name="Desvignes T."/>
            <person name="Floi Bucao C."/>
            <person name="Jouanno E."/>
            <person name="Wen M."/>
            <person name="Mejri S."/>
            <person name="Dirks R."/>
            <person name="Jansen H."/>
            <person name="Henkel C."/>
            <person name="Chen W.J."/>
            <person name="Zahm M."/>
            <person name="Cabau C."/>
            <person name="Klopp C."/>
            <person name="Thompson A.W."/>
            <person name="Robinson-Rechavi M."/>
            <person name="Braasch I."/>
            <person name="Lecointre G."/>
            <person name="Bobe J."/>
            <person name="Postlethwait J.H."/>
            <person name="Berthelot C."/>
            <person name="Roest Crollius H."/>
            <person name="Guiguen Y."/>
        </authorList>
    </citation>
    <scope>NUCLEOTIDE SEQUENCE</scope>
    <source>
        <strain evidence="1">WJC10195</strain>
    </source>
</reference>
<name>A0A9Q1IPE2_SYNKA</name>
<keyword evidence="2" id="KW-1185">Reference proteome</keyword>
<evidence type="ECO:0000313" key="2">
    <source>
        <dbReference type="Proteomes" id="UP001152622"/>
    </source>
</evidence>